<keyword evidence="2" id="KW-1185">Reference proteome</keyword>
<dbReference type="AlphaFoldDB" id="A0A9X1NDE7"/>
<evidence type="ECO:0000313" key="2">
    <source>
        <dbReference type="Proteomes" id="UP001138997"/>
    </source>
</evidence>
<evidence type="ECO:0000313" key="1">
    <source>
        <dbReference type="EMBL" id="MCD5311789.1"/>
    </source>
</evidence>
<dbReference type="Proteomes" id="UP001138997">
    <property type="component" value="Unassembled WGS sequence"/>
</dbReference>
<dbReference type="EMBL" id="JAJOMB010000005">
    <property type="protein sequence ID" value="MCD5311789.1"/>
    <property type="molecule type" value="Genomic_DNA"/>
</dbReference>
<sequence>MTEHLEAELVKYLSQPDLDHVELVAGDDLRLRIDVVQAGQLFYWVSFIAADDAAFDTAFTAKAAMRSFPWTMPFRPKLERGQATLPALCRWQRAYADDTAGLCLTLLTEHFRVDLETVELVNASNGQPGPSANEPSETAAKTQKAWLGAITAWYMRSRK</sequence>
<comment type="caution">
    <text evidence="1">The sequence shown here is derived from an EMBL/GenBank/DDBJ whole genome shotgun (WGS) entry which is preliminary data.</text>
</comment>
<protein>
    <submittedName>
        <fullName evidence="1">Uncharacterized protein</fullName>
    </submittedName>
</protein>
<organism evidence="1 2">
    <name type="scientific">Kineosporia babensis</name>
    <dbReference type="NCBI Taxonomy" id="499548"/>
    <lineage>
        <taxon>Bacteria</taxon>
        <taxon>Bacillati</taxon>
        <taxon>Actinomycetota</taxon>
        <taxon>Actinomycetes</taxon>
        <taxon>Kineosporiales</taxon>
        <taxon>Kineosporiaceae</taxon>
        <taxon>Kineosporia</taxon>
    </lineage>
</organism>
<accession>A0A9X1NDE7</accession>
<dbReference type="RefSeq" id="WP_231441334.1">
    <property type="nucleotide sequence ID" value="NZ_JAJOMB010000005.1"/>
</dbReference>
<gene>
    <name evidence="1" type="ORF">LR394_12840</name>
</gene>
<reference evidence="1" key="1">
    <citation type="submission" date="2021-11" db="EMBL/GenBank/DDBJ databases">
        <title>Streptomyces corallinus and Kineosporia corallina sp. nov., two new coral-derived marine actinobacteria.</title>
        <authorList>
            <person name="Buangrab K."/>
            <person name="Sutthacheep M."/>
            <person name="Yeemin T."/>
            <person name="Harunari E."/>
            <person name="Igarashi Y."/>
            <person name="Sripreechasak P."/>
            <person name="Kanchanasin P."/>
            <person name="Tanasupawat S."/>
            <person name="Phongsopitanun W."/>
        </authorList>
    </citation>
    <scope>NUCLEOTIDE SEQUENCE</scope>
    <source>
        <strain evidence="1">JCM 31032</strain>
    </source>
</reference>
<name>A0A9X1NDE7_9ACTN</name>
<proteinExistence type="predicted"/>